<dbReference type="Pfam" id="PF02738">
    <property type="entry name" value="MoCoBD_1"/>
    <property type="match status" value="1"/>
</dbReference>
<keyword evidence="2" id="KW-0560">Oxidoreductase</keyword>
<keyword evidence="3" id="KW-1185">Reference proteome</keyword>
<dbReference type="SMART" id="SM01008">
    <property type="entry name" value="Ald_Xan_dh_C"/>
    <property type="match status" value="1"/>
</dbReference>
<reference evidence="2 3" key="1">
    <citation type="journal article" date="2005" name="Int. J. Syst. Evol. Microbiol.">
        <title>Bacillus litoralis sp. nov., isolated from a tidal flat of the Yellow Sea in Korea.</title>
        <authorList>
            <person name="Yoon J.H."/>
            <person name="Oh T.K."/>
        </authorList>
    </citation>
    <scope>NUCLEOTIDE SEQUENCE [LARGE SCALE GENOMIC DNA]</scope>
    <source>
        <strain evidence="2 3">SW-211</strain>
    </source>
</reference>
<dbReference type="EMBL" id="VOQF01000004">
    <property type="protein sequence ID" value="TXC91523.1"/>
    <property type="molecule type" value="Genomic_DNA"/>
</dbReference>
<dbReference type="InterPro" id="IPR037165">
    <property type="entry name" value="AldOxase/xan_DH_Mopterin-bd_sf"/>
</dbReference>
<dbReference type="SUPFAM" id="SSF56003">
    <property type="entry name" value="Molybdenum cofactor-binding domain"/>
    <property type="match status" value="1"/>
</dbReference>
<accession>A0A5C6W3Q2</accession>
<dbReference type="PANTHER" id="PTHR11908:SF157">
    <property type="entry name" value="XANTHINE DEHYDROGENASE SUBUNIT D-RELATED"/>
    <property type="match status" value="1"/>
</dbReference>
<comment type="caution">
    <text evidence="2">The sequence shown here is derived from an EMBL/GenBank/DDBJ whole genome shotgun (WGS) entry which is preliminary data.</text>
</comment>
<dbReference type="NCBIfam" id="TIGR03196">
    <property type="entry name" value="pucD"/>
    <property type="match status" value="1"/>
</dbReference>
<gene>
    <name evidence="2" type="primary">pucD</name>
    <name evidence="2" type="ORF">FS935_07750</name>
</gene>
<dbReference type="Gene3D" id="3.30.365.10">
    <property type="entry name" value="Aldehyde oxidase/xanthine dehydrogenase, molybdopterin binding domain"/>
    <property type="match status" value="4"/>
</dbReference>
<dbReference type="Gene3D" id="3.90.1170.50">
    <property type="entry name" value="Aldehyde oxidase/xanthine dehydrogenase, a/b hammerhead"/>
    <property type="match status" value="1"/>
</dbReference>
<dbReference type="AlphaFoldDB" id="A0A5C6W3Q2"/>
<dbReference type="GO" id="GO:0005506">
    <property type="term" value="F:iron ion binding"/>
    <property type="evidence" value="ECO:0007669"/>
    <property type="project" value="InterPro"/>
</dbReference>
<proteinExistence type="predicted"/>
<evidence type="ECO:0000259" key="1">
    <source>
        <dbReference type="SMART" id="SM01008"/>
    </source>
</evidence>
<dbReference type="Pfam" id="PF20256">
    <property type="entry name" value="MoCoBD_2"/>
    <property type="match status" value="1"/>
</dbReference>
<dbReference type="GO" id="GO:0004854">
    <property type="term" value="F:xanthine dehydrogenase activity"/>
    <property type="evidence" value="ECO:0007669"/>
    <property type="project" value="UniProtKB-EC"/>
</dbReference>
<dbReference type="InterPro" id="IPR016208">
    <property type="entry name" value="Ald_Oxase/xanthine_DH-like"/>
</dbReference>
<dbReference type="InterPro" id="IPR000674">
    <property type="entry name" value="Ald_Oxase/Xan_DH_a/b"/>
</dbReference>
<dbReference type="InterPro" id="IPR017609">
    <property type="entry name" value="Xanthine_dehydrogenase_dsu"/>
</dbReference>
<dbReference type="Proteomes" id="UP000321363">
    <property type="component" value="Unassembled WGS sequence"/>
</dbReference>
<dbReference type="OrthoDB" id="9759099at2"/>
<sequence>MKLEQQTFQDKWKIRPDGVGKVTGSLKYLTDYSFPGMLYAKVLRSTFPHAKIKSINTDVAKELDGVVAVITHKDVPGLNGFGLIFQDQPVLCIDIVRYVGDAVACVAATSEEIANKALKLIEVDYEPLVAIDDPEKAMQEGAVKLHQEGNILHKASYKKGTHVLEKVNECPFVVEEIYETPRQMHGYMETEGGVVVPEENGKITVYAATQHGFKDRLQLSRILAIPEEDIRVISSPIGGSFGGKDELNIQPYAAILALMTKKPVKIHNKRKESVKAGIKRHPMKIKMTTGADENGMLVGHVVEIIADTGAYATLGPAVLDFAVEHSAGPYIIPYIDVKGFSVFTNNGVAGEFRGFGGNQVTFALESQMDRLAGKLNEDPLSFRKKNVRGENDLGPLGQRVVPNNGAKKVLDMIEKSTILTHPLKKNDEWIKRGKGAAITMHGGGLGYGRPDPSGARLSLTKEGKIEIAFGFEECGQGLLTSIEIMMVEMLLCDKEDLNIVIGDTDLVPISGSSTASRSTNMIWQGINKLKNPWEEKLLEIVSKFTGISTMSLRLGENGVWEEGDLRKPVLSYKEIAQLLKNELPIFKTQFHFPTTPDPVVGGHYLYTFAAVATEVEVDMLTGKVRVINFDHAISAGPVVNPMGYLGQIEGGAIMGLGFTILEDSLMENSRYQIENFDSYLLPTIKDIPNKSNVDVDETLSEGDVFGPRGVGEIGTVAIAPAITSAIFNATGIRVNRLPISPEKMLNDLYATSNV</sequence>
<dbReference type="PANTHER" id="PTHR11908">
    <property type="entry name" value="XANTHINE DEHYDROGENASE"/>
    <property type="match status" value="1"/>
</dbReference>
<evidence type="ECO:0000313" key="3">
    <source>
        <dbReference type="Proteomes" id="UP000321363"/>
    </source>
</evidence>
<dbReference type="SUPFAM" id="SSF54665">
    <property type="entry name" value="CO dehydrogenase molybdoprotein N-domain-like"/>
    <property type="match status" value="1"/>
</dbReference>
<dbReference type="Pfam" id="PF01315">
    <property type="entry name" value="Ald_Xan_dh_C"/>
    <property type="match status" value="1"/>
</dbReference>
<name>A0A5C6W3Q2_9BACI</name>
<dbReference type="EC" id="1.17.1.4" evidence="2"/>
<dbReference type="InterPro" id="IPR046867">
    <property type="entry name" value="AldOxase/xan_DH_MoCoBD2"/>
</dbReference>
<dbReference type="InterPro" id="IPR036856">
    <property type="entry name" value="Ald_Oxase/Xan_DH_a/b_sf"/>
</dbReference>
<protein>
    <submittedName>
        <fullName evidence="2">Xanthine dehydrogenase subunit D</fullName>
        <ecNumber evidence="2">1.17.1.4</ecNumber>
    </submittedName>
</protein>
<evidence type="ECO:0000313" key="2">
    <source>
        <dbReference type="EMBL" id="TXC91523.1"/>
    </source>
</evidence>
<feature type="domain" description="Aldehyde oxidase/xanthine dehydrogenase a/b hammerhead" evidence="1">
    <location>
        <begin position="23"/>
        <end position="129"/>
    </location>
</feature>
<dbReference type="RefSeq" id="WP_146947241.1">
    <property type="nucleotide sequence ID" value="NZ_VOQF01000004.1"/>
</dbReference>
<organism evidence="2 3">
    <name type="scientific">Metabacillus litoralis</name>
    <dbReference type="NCBI Taxonomy" id="152268"/>
    <lineage>
        <taxon>Bacteria</taxon>
        <taxon>Bacillati</taxon>
        <taxon>Bacillota</taxon>
        <taxon>Bacilli</taxon>
        <taxon>Bacillales</taxon>
        <taxon>Bacillaceae</taxon>
        <taxon>Metabacillus</taxon>
    </lineage>
</organism>
<dbReference type="InterPro" id="IPR008274">
    <property type="entry name" value="AldOxase/xan_DH_MoCoBD1"/>
</dbReference>